<dbReference type="AlphaFoldDB" id="A0A382GNI9"/>
<dbReference type="EMBL" id="UINC01056432">
    <property type="protein sequence ID" value="SVB76462.1"/>
    <property type="molecule type" value="Genomic_DNA"/>
</dbReference>
<gene>
    <name evidence="1" type="ORF">METZ01_LOCUS229316</name>
</gene>
<feature type="non-terminal residue" evidence="1">
    <location>
        <position position="44"/>
    </location>
</feature>
<evidence type="ECO:0000313" key="1">
    <source>
        <dbReference type="EMBL" id="SVB76462.1"/>
    </source>
</evidence>
<sequence length="44" mass="4721">MKHLLLTTIAAVLASSLVSINVNAEPRVINSSTISDFFDVAFNT</sequence>
<name>A0A382GNI9_9ZZZZ</name>
<accession>A0A382GNI9</accession>
<protein>
    <submittedName>
        <fullName evidence="1">Uncharacterized protein</fullName>
    </submittedName>
</protein>
<organism evidence="1">
    <name type="scientific">marine metagenome</name>
    <dbReference type="NCBI Taxonomy" id="408172"/>
    <lineage>
        <taxon>unclassified sequences</taxon>
        <taxon>metagenomes</taxon>
        <taxon>ecological metagenomes</taxon>
    </lineage>
</organism>
<proteinExistence type="predicted"/>
<reference evidence="1" key="1">
    <citation type="submission" date="2018-05" db="EMBL/GenBank/DDBJ databases">
        <authorList>
            <person name="Lanie J.A."/>
            <person name="Ng W.-L."/>
            <person name="Kazmierczak K.M."/>
            <person name="Andrzejewski T.M."/>
            <person name="Davidsen T.M."/>
            <person name="Wayne K.J."/>
            <person name="Tettelin H."/>
            <person name="Glass J.I."/>
            <person name="Rusch D."/>
            <person name="Podicherti R."/>
            <person name="Tsui H.-C.T."/>
            <person name="Winkler M.E."/>
        </authorList>
    </citation>
    <scope>NUCLEOTIDE SEQUENCE</scope>
</reference>